<dbReference type="EnsemblPlants" id="OMERI02G15380.1">
    <property type="protein sequence ID" value="OMERI02G15380.1"/>
    <property type="gene ID" value="OMERI02G15380"/>
</dbReference>
<feature type="compositionally biased region" description="Basic and acidic residues" evidence="1">
    <location>
        <begin position="190"/>
        <end position="199"/>
    </location>
</feature>
<reference evidence="2" key="2">
    <citation type="submission" date="2018-05" db="EMBL/GenBank/DDBJ databases">
        <title>OmerRS3 (Oryza meridionalis Reference Sequence Version 3).</title>
        <authorList>
            <person name="Zhang J."/>
            <person name="Kudrna D."/>
            <person name="Lee S."/>
            <person name="Talag J."/>
            <person name="Welchert J."/>
            <person name="Wing R.A."/>
        </authorList>
    </citation>
    <scope>NUCLEOTIDE SEQUENCE [LARGE SCALE GENOMIC DNA]</scope>
    <source>
        <strain evidence="2">cv. OR44</strain>
    </source>
</reference>
<name>A0A0E0CK28_9ORYZ</name>
<dbReference type="Proteomes" id="UP000008021">
    <property type="component" value="Chromosome 2"/>
</dbReference>
<feature type="compositionally biased region" description="Acidic residues" evidence="1">
    <location>
        <begin position="12"/>
        <end position="22"/>
    </location>
</feature>
<reference evidence="2" key="1">
    <citation type="submission" date="2015-04" db="UniProtKB">
        <authorList>
            <consortium name="EnsemblPlants"/>
        </authorList>
    </citation>
    <scope>IDENTIFICATION</scope>
</reference>
<keyword evidence="3" id="KW-1185">Reference proteome</keyword>
<evidence type="ECO:0000256" key="1">
    <source>
        <dbReference type="SAM" id="MobiDB-lite"/>
    </source>
</evidence>
<proteinExistence type="predicted"/>
<feature type="region of interest" description="Disordered" evidence="1">
    <location>
        <begin position="1"/>
        <end position="71"/>
    </location>
</feature>
<evidence type="ECO:0008006" key="4">
    <source>
        <dbReference type="Google" id="ProtNLM"/>
    </source>
</evidence>
<dbReference type="Gramene" id="OMERI02G15380.1">
    <property type="protein sequence ID" value="OMERI02G15380.1"/>
    <property type="gene ID" value="OMERI02G15380"/>
</dbReference>
<feature type="compositionally biased region" description="Polar residues" evidence="1">
    <location>
        <begin position="45"/>
        <end position="54"/>
    </location>
</feature>
<evidence type="ECO:0000313" key="3">
    <source>
        <dbReference type="Proteomes" id="UP000008021"/>
    </source>
</evidence>
<feature type="region of interest" description="Disordered" evidence="1">
    <location>
        <begin position="134"/>
        <end position="207"/>
    </location>
</feature>
<sequence>MTLAWRRRTEEGDGDERVDDEGMAPTIFGLDEEAEDDGLGAADLTTKTDGTSSWWERRSDEGDDDGATFLGSSLEEEVQLRKRVTRCSRQQQRHSEVALRFSASFGLREGDAGDEHSEARRSAATAWASSARLDGEGLPKVDDDDVLDVGVHGAPAGLGQNGGEAGEEEAAAKRIVATPGSEEVPTAGEGRPELHDGRGARRRRRGS</sequence>
<dbReference type="HOGENOM" id="CLU_095865_0_0_1"/>
<dbReference type="AlphaFoldDB" id="A0A0E0CK28"/>
<accession>A0A0E0CK28</accession>
<protein>
    <recommendedName>
        <fullName evidence="4">DUF834 domain-containing protein</fullName>
    </recommendedName>
</protein>
<evidence type="ECO:0000313" key="2">
    <source>
        <dbReference type="EnsemblPlants" id="OMERI02G15380.1"/>
    </source>
</evidence>
<organism evidence="2">
    <name type="scientific">Oryza meridionalis</name>
    <dbReference type="NCBI Taxonomy" id="40149"/>
    <lineage>
        <taxon>Eukaryota</taxon>
        <taxon>Viridiplantae</taxon>
        <taxon>Streptophyta</taxon>
        <taxon>Embryophyta</taxon>
        <taxon>Tracheophyta</taxon>
        <taxon>Spermatophyta</taxon>
        <taxon>Magnoliopsida</taxon>
        <taxon>Liliopsida</taxon>
        <taxon>Poales</taxon>
        <taxon>Poaceae</taxon>
        <taxon>BOP clade</taxon>
        <taxon>Oryzoideae</taxon>
        <taxon>Oryzeae</taxon>
        <taxon>Oryzinae</taxon>
        <taxon>Oryza</taxon>
    </lineage>
</organism>